<gene>
    <name evidence="7" type="ORF">GCM10023184_27660</name>
</gene>
<proteinExistence type="predicted"/>
<protein>
    <submittedName>
        <fullName evidence="7">Outer membrane beta-barrel family protein</fullName>
    </submittedName>
</protein>
<feature type="domain" description="TonB-dependent receptor plug" evidence="5">
    <location>
        <begin position="149"/>
        <end position="236"/>
    </location>
</feature>
<dbReference type="SUPFAM" id="SSF49464">
    <property type="entry name" value="Carboxypeptidase regulatory domain-like"/>
    <property type="match status" value="1"/>
</dbReference>
<evidence type="ECO:0000313" key="7">
    <source>
        <dbReference type="EMBL" id="GAA4333985.1"/>
    </source>
</evidence>
<name>A0ABP8H461_9BACT</name>
<comment type="subcellular location">
    <subcellularLocation>
        <location evidence="1">Cell outer membrane</location>
    </subcellularLocation>
</comment>
<dbReference type="InterPro" id="IPR008969">
    <property type="entry name" value="CarboxyPept-like_regulatory"/>
</dbReference>
<dbReference type="PANTHER" id="PTHR40980">
    <property type="entry name" value="PLUG DOMAIN-CONTAINING PROTEIN"/>
    <property type="match status" value="1"/>
</dbReference>
<evidence type="ECO:0000256" key="2">
    <source>
        <dbReference type="ARBA" id="ARBA00023136"/>
    </source>
</evidence>
<feature type="chain" id="PRO_5047438733" evidence="4">
    <location>
        <begin position="38"/>
        <end position="812"/>
    </location>
</feature>
<comment type="caution">
    <text evidence="7">The sequence shown here is derived from an EMBL/GenBank/DDBJ whole genome shotgun (WGS) entry which is preliminary data.</text>
</comment>
<evidence type="ECO:0000256" key="4">
    <source>
        <dbReference type="SAM" id="SignalP"/>
    </source>
</evidence>
<evidence type="ECO:0000256" key="3">
    <source>
        <dbReference type="ARBA" id="ARBA00023237"/>
    </source>
</evidence>
<organism evidence="7 8">
    <name type="scientific">Flaviaesturariibacter amylovorans</name>
    <dbReference type="NCBI Taxonomy" id="1084520"/>
    <lineage>
        <taxon>Bacteria</taxon>
        <taxon>Pseudomonadati</taxon>
        <taxon>Bacteroidota</taxon>
        <taxon>Chitinophagia</taxon>
        <taxon>Chitinophagales</taxon>
        <taxon>Chitinophagaceae</taxon>
        <taxon>Flaviaestuariibacter</taxon>
    </lineage>
</organism>
<dbReference type="Gene3D" id="2.40.170.20">
    <property type="entry name" value="TonB-dependent receptor, beta-barrel domain"/>
    <property type="match status" value="1"/>
</dbReference>
<dbReference type="InterPro" id="IPR036942">
    <property type="entry name" value="Beta-barrel_TonB_sf"/>
</dbReference>
<keyword evidence="8" id="KW-1185">Reference proteome</keyword>
<dbReference type="InterPro" id="IPR037066">
    <property type="entry name" value="Plug_dom_sf"/>
</dbReference>
<reference evidence="8" key="1">
    <citation type="journal article" date="2019" name="Int. J. Syst. Evol. Microbiol.">
        <title>The Global Catalogue of Microorganisms (GCM) 10K type strain sequencing project: providing services to taxonomists for standard genome sequencing and annotation.</title>
        <authorList>
            <consortium name="The Broad Institute Genomics Platform"/>
            <consortium name="The Broad Institute Genome Sequencing Center for Infectious Disease"/>
            <person name="Wu L."/>
            <person name="Ma J."/>
        </authorList>
    </citation>
    <scope>NUCLEOTIDE SEQUENCE [LARGE SCALE GENOMIC DNA]</scope>
    <source>
        <strain evidence="8">JCM 17919</strain>
    </source>
</reference>
<keyword evidence="2" id="KW-0472">Membrane</keyword>
<dbReference type="Pfam" id="PF14905">
    <property type="entry name" value="OMP_b-brl_3"/>
    <property type="match status" value="1"/>
</dbReference>
<sequence>MFFRNTSKRISHMKNKMVCNKGLLLVCFLAFFLCGNAQEFTVKGKLVDSASTKPVAFATVNFQEPVKKISRTVLSDAGGSYQSSLPPGQYVLRITHSSFRKKGRPFKVEGKEVDLGTTPLVPLVKSLAEVTVTARKPLVEQQADRLIYNVEEDPAAQSESASDLLRKTPYVNVDGDGTIQVNGQANFRVLLDGRETALFSQNVKEALKAFPGASIARIEVITSPSAKYDAEGVGGIINIITKKKLAGYSGTVNASRNAIGHRSAGLNVSLKTGKLGVSGIYSLNGNNNFRTYMRSVTTPRQPVAFSRREVNGPRVADFFFHQGNLELSYDLDSTNTVVAYGNMGRHRNEFANDQNIYTLFANGNSDSSPFPLHTTMTMPTYGFGTDFIRKYKKKPQKELSFRFNAVFNTNRSLTNSQQEFGASERFIQNDNEAFNREYTLQLDYTEPLSKTARLETGIKTILREAYSDFESQVKFDKGSPYQVDPANSERFSYDQDVYGGYVTLNKAIGTFNARTGLRVEHTEVRGDFTTTQTAVRQSYTNFIPNVLLSKQFSKTMNSNFTYSLRLGRPSINNLNPFVNNSDSLFRSYGNPNLGPQYTHSFAWQNRFFKGKKFLSIQTGYNFANNLIIQNPTFDAATGITSVTGANAGQLREFTLGFVSNLPVGPRWNIALNATGRFAKVRNRLQTAWTGSTAGNVNANITWKASPLFTITSNGGYFMPLRMPNTTFPDNYFYGFNFIQKLLKEKLTVTASATNFFEGERRMRSFTETASFYTENVNYAPFRNFGLAVAYSFGKLKENVSKKKGVENDDQVQ</sequence>
<dbReference type="Proteomes" id="UP001501725">
    <property type="component" value="Unassembled WGS sequence"/>
</dbReference>
<dbReference type="EMBL" id="BAABGY010000008">
    <property type="protein sequence ID" value="GAA4333985.1"/>
    <property type="molecule type" value="Genomic_DNA"/>
</dbReference>
<dbReference type="InterPro" id="IPR012910">
    <property type="entry name" value="Plug_dom"/>
</dbReference>
<accession>A0ABP8H461</accession>
<evidence type="ECO:0000313" key="8">
    <source>
        <dbReference type="Proteomes" id="UP001501725"/>
    </source>
</evidence>
<keyword evidence="3" id="KW-0998">Cell outer membrane</keyword>
<dbReference type="Gene3D" id="2.170.130.10">
    <property type="entry name" value="TonB-dependent receptor, plug domain"/>
    <property type="match status" value="1"/>
</dbReference>
<evidence type="ECO:0000259" key="6">
    <source>
        <dbReference type="Pfam" id="PF14905"/>
    </source>
</evidence>
<feature type="domain" description="Outer membrane protein beta-barrel" evidence="6">
    <location>
        <begin position="393"/>
        <end position="790"/>
    </location>
</feature>
<keyword evidence="4" id="KW-0732">Signal</keyword>
<evidence type="ECO:0000256" key="1">
    <source>
        <dbReference type="ARBA" id="ARBA00004442"/>
    </source>
</evidence>
<dbReference type="SUPFAM" id="SSF56935">
    <property type="entry name" value="Porins"/>
    <property type="match status" value="1"/>
</dbReference>
<feature type="signal peptide" evidence="4">
    <location>
        <begin position="1"/>
        <end position="37"/>
    </location>
</feature>
<dbReference type="Pfam" id="PF07715">
    <property type="entry name" value="Plug"/>
    <property type="match status" value="1"/>
</dbReference>
<dbReference type="Gene3D" id="2.60.40.1120">
    <property type="entry name" value="Carboxypeptidase-like, regulatory domain"/>
    <property type="match status" value="1"/>
</dbReference>
<dbReference type="Pfam" id="PF13620">
    <property type="entry name" value="CarboxypepD_reg"/>
    <property type="match status" value="1"/>
</dbReference>
<dbReference type="PANTHER" id="PTHR40980:SF4">
    <property type="entry name" value="TONB-DEPENDENT RECEPTOR-LIKE BETA-BARREL DOMAIN-CONTAINING PROTEIN"/>
    <property type="match status" value="1"/>
</dbReference>
<dbReference type="InterPro" id="IPR041700">
    <property type="entry name" value="OMP_b-brl_3"/>
</dbReference>
<evidence type="ECO:0000259" key="5">
    <source>
        <dbReference type="Pfam" id="PF07715"/>
    </source>
</evidence>